<dbReference type="Proteomes" id="UP000299102">
    <property type="component" value="Unassembled WGS sequence"/>
</dbReference>
<accession>A0A4C2AB34</accession>
<evidence type="ECO:0000313" key="3">
    <source>
        <dbReference type="Proteomes" id="UP000299102"/>
    </source>
</evidence>
<evidence type="ECO:0000313" key="2">
    <source>
        <dbReference type="EMBL" id="GBP96097.1"/>
    </source>
</evidence>
<sequence>MVQEREPCDRRTDRQRSLGNRVPLARCGVVGPRMKRDESLKSITGAHGRSRRGSGQRPHGLGWRQNSLTISTLAQNSAYLTEKAYNES</sequence>
<feature type="region of interest" description="Disordered" evidence="1">
    <location>
        <begin position="1"/>
        <end position="20"/>
    </location>
</feature>
<gene>
    <name evidence="2" type="ORF">EVAR_68682_1</name>
</gene>
<comment type="caution">
    <text evidence="2">The sequence shown here is derived from an EMBL/GenBank/DDBJ whole genome shotgun (WGS) entry which is preliminary data.</text>
</comment>
<reference evidence="2 3" key="1">
    <citation type="journal article" date="2019" name="Commun. Biol.">
        <title>The bagworm genome reveals a unique fibroin gene that provides high tensile strength.</title>
        <authorList>
            <person name="Kono N."/>
            <person name="Nakamura H."/>
            <person name="Ohtoshi R."/>
            <person name="Tomita M."/>
            <person name="Numata K."/>
            <person name="Arakawa K."/>
        </authorList>
    </citation>
    <scope>NUCLEOTIDE SEQUENCE [LARGE SCALE GENOMIC DNA]</scope>
</reference>
<dbReference type="AlphaFoldDB" id="A0A4C2AB34"/>
<organism evidence="2 3">
    <name type="scientific">Eumeta variegata</name>
    <name type="common">Bagworm moth</name>
    <name type="synonym">Eumeta japonica</name>
    <dbReference type="NCBI Taxonomy" id="151549"/>
    <lineage>
        <taxon>Eukaryota</taxon>
        <taxon>Metazoa</taxon>
        <taxon>Ecdysozoa</taxon>
        <taxon>Arthropoda</taxon>
        <taxon>Hexapoda</taxon>
        <taxon>Insecta</taxon>
        <taxon>Pterygota</taxon>
        <taxon>Neoptera</taxon>
        <taxon>Endopterygota</taxon>
        <taxon>Lepidoptera</taxon>
        <taxon>Glossata</taxon>
        <taxon>Ditrysia</taxon>
        <taxon>Tineoidea</taxon>
        <taxon>Psychidae</taxon>
        <taxon>Oiketicinae</taxon>
        <taxon>Eumeta</taxon>
    </lineage>
</organism>
<proteinExistence type="predicted"/>
<name>A0A4C2AB34_EUMVA</name>
<feature type="region of interest" description="Disordered" evidence="1">
    <location>
        <begin position="42"/>
        <end position="63"/>
    </location>
</feature>
<protein>
    <submittedName>
        <fullName evidence="2">Uncharacterized protein</fullName>
    </submittedName>
</protein>
<keyword evidence="3" id="KW-1185">Reference proteome</keyword>
<evidence type="ECO:0000256" key="1">
    <source>
        <dbReference type="SAM" id="MobiDB-lite"/>
    </source>
</evidence>
<feature type="compositionally biased region" description="Basic and acidic residues" evidence="1">
    <location>
        <begin position="1"/>
        <end position="16"/>
    </location>
</feature>
<dbReference type="EMBL" id="BGZK01002732">
    <property type="protein sequence ID" value="GBP96097.1"/>
    <property type="molecule type" value="Genomic_DNA"/>
</dbReference>